<dbReference type="EMBL" id="CABPSQ010000006">
    <property type="protein sequence ID" value="VVE69977.1"/>
    <property type="molecule type" value="Genomic_DNA"/>
</dbReference>
<dbReference type="InterPro" id="IPR012675">
    <property type="entry name" value="Beta-grasp_dom_sf"/>
</dbReference>
<dbReference type="GO" id="GO:0051537">
    <property type="term" value="F:2 iron, 2 sulfur cluster binding"/>
    <property type="evidence" value="ECO:0007669"/>
    <property type="project" value="InterPro"/>
</dbReference>
<dbReference type="AlphaFoldDB" id="A0A5E5AA56"/>
<dbReference type="PROSITE" id="PS00197">
    <property type="entry name" value="2FE2S_FER_1"/>
    <property type="match status" value="1"/>
</dbReference>
<dbReference type="SUPFAM" id="SSF54292">
    <property type="entry name" value="2Fe-2S ferredoxin-like"/>
    <property type="match status" value="1"/>
</dbReference>
<evidence type="ECO:0000259" key="1">
    <source>
        <dbReference type="PROSITE" id="PS51085"/>
    </source>
</evidence>
<dbReference type="OrthoDB" id="9806195at2"/>
<dbReference type="Pfam" id="PF00111">
    <property type="entry name" value="Fer2"/>
    <property type="match status" value="1"/>
</dbReference>
<evidence type="ECO:0000313" key="2">
    <source>
        <dbReference type="EMBL" id="VVE69977.1"/>
    </source>
</evidence>
<reference evidence="2 3" key="1">
    <citation type="submission" date="2019-08" db="EMBL/GenBank/DDBJ databases">
        <authorList>
            <person name="Peeters C."/>
        </authorList>
    </citation>
    <scope>NUCLEOTIDE SEQUENCE [LARGE SCALE GENOMIC DNA]</scope>
    <source>
        <strain evidence="2 3">LMG 31118</strain>
    </source>
</reference>
<dbReference type="CDD" id="cd00207">
    <property type="entry name" value="fer2"/>
    <property type="match status" value="1"/>
</dbReference>
<dbReference type="InterPro" id="IPR036010">
    <property type="entry name" value="2Fe-2S_ferredoxin-like_sf"/>
</dbReference>
<dbReference type="InterPro" id="IPR006058">
    <property type="entry name" value="2Fe2S_fd_BS"/>
</dbReference>
<dbReference type="PROSITE" id="PS51085">
    <property type="entry name" value="2FE2S_FER_2"/>
    <property type="match status" value="1"/>
</dbReference>
<dbReference type="Proteomes" id="UP000414136">
    <property type="component" value="Unassembled WGS sequence"/>
</dbReference>
<protein>
    <submittedName>
        <fullName evidence="2">CadS</fullName>
    </submittedName>
</protein>
<keyword evidence="3" id="KW-1185">Reference proteome</keyword>
<organism evidence="2 3">
    <name type="scientific">Pandoraea captiosa</name>
    <dbReference type="NCBI Taxonomy" id="2508302"/>
    <lineage>
        <taxon>Bacteria</taxon>
        <taxon>Pseudomonadati</taxon>
        <taxon>Pseudomonadota</taxon>
        <taxon>Betaproteobacteria</taxon>
        <taxon>Burkholderiales</taxon>
        <taxon>Burkholderiaceae</taxon>
        <taxon>Pandoraea</taxon>
    </lineage>
</organism>
<name>A0A5E5AA56_9BURK</name>
<dbReference type="RefSeq" id="WP_150626273.1">
    <property type="nucleotide sequence ID" value="NZ_CABPSQ010000006.1"/>
</dbReference>
<dbReference type="Gene3D" id="3.10.20.30">
    <property type="match status" value="1"/>
</dbReference>
<sequence length="149" mass="16135">MRPAHGKPTSSVPSDTFEIEIEDVGERFQCHAQQSLLRGMERLGKRGIPIGCRSGGCGVCKVRIAAGVCRLEKMSRACVSEQEERQGVVLACRAYPQSPVRITLDTAMHRCVTRASQSVTAATNAARVTTCAGDGDDSQQDNQGDKQWL</sequence>
<feature type="domain" description="2Fe-2S ferredoxin-type" evidence="1">
    <location>
        <begin position="15"/>
        <end position="108"/>
    </location>
</feature>
<accession>A0A5E5AA56</accession>
<proteinExistence type="predicted"/>
<gene>
    <name evidence="2" type="ORF">PCA31118_03379</name>
</gene>
<dbReference type="InterPro" id="IPR001041">
    <property type="entry name" value="2Fe-2S_ferredoxin-type"/>
</dbReference>
<evidence type="ECO:0000313" key="3">
    <source>
        <dbReference type="Proteomes" id="UP000414136"/>
    </source>
</evidence>